<accession>A0A445CJN0</accession>
<reference evidence="2 3" key="1">
    <citation type="submission" date="2019-01" db="EMBL/GenBank/DDBJ databases">
        <title>Sequencing of cultivated peanut Arachis hypogaea provides insights into genome evolution and oil improvement.</title>
        <authorList>
            <person name="Chen X."/>
        </authorList>
    </citation>
    <scope>NUCLEOTIDE SEQUENCE [LARGE SCALE GENOMIC DNA]</scope>
    <source>
        <strain evidence="3">cv. Fuhuasheng</strain>
        <tissue evidence="2">Leaves</tissue>
    </source>
</reference>
<organism evidence="2 3">
    <name type="scientific">Arachis hypogaea</name>
    <name type="common">Peanut</name>
    <dbReference type="NCBI Taxonomy" id="3818"/>
    <lineage>
        <taxon>Eukaryota</taxon>
        <taxon>Viridiplantae</taxon>
        <taxon>Streptophyta</taxon>
        <taxon>Embryophyta</taxon>
        <taxon>Tracheophyta</taxon>
        <taxon>Spermatophyta</taxon>
        <taxon>Magnoliopsida</taxon>
        <taxon>eudicotyledons</taxon>
        <taxon>Gunneridae</taxon>
        <taxon>Pentapetalae</taxon>
        <taxon>rosids</taxon>
        <taxon>fabids</taxon>
        <taxon>Fabales</taxon>
        <taxon>Fabaceae</taxon>
        <taxon>Papilionoideae</taxon>
        <taxon>50 kb inversion clade</taxon>
        <taxon>dalbergioids sensu lato</taxon>
        <taxon>Dalbergieae</taxon>
        <taxon>Pterocarpus clade</taxon>
        <taxon>Arachis</taxon>
    </lineage>
</organism>
<keyword evidence="3" id="KW-1185">Reference proteome</keyword>
<name>A0A445CJN0_ARAHY</name>
<protein>
    <submittedName>
        <fullName evidence="2">Uncharacterized protein</fullName>
    </submittedName>
</protein>
<evidence type="ECO:0000313" key="3">
    <source>
        <dbReference type="Proteomes" id="UP000289738"/>
    </source>
</evidence>
<feature type="region of interest" description="Disordered" evidence="1">
    <location>
        <begin position="1"/>
        <end position="53"/>
    </location>
</feature>
<dbReference type="EMBL" id="SDMP01000006">
    <property type="protein sequence ID" value="RYR51145.1"/>
    <property type="molecule type" value="Genomic_DNA"/>
</dbReference>
<proteinExistence type="predicted"/>
<evidence type="ECO:0000313" key="2">
    <source>
        <dbReference type="EMBL" id="RYR51145.1"/>
    </source>
</evidence>
<evidence type="ECO:0000256" key="1">
    <source>
        <dbReference type="SAM" id="MobiDB-lite"/>
    </source>
</evidence>
<dbReference type="Proteomes" id="UP000289738">
    <property type="component" value="Chromosome A06"/>
</dbReference>
<sequence>MGQLSRSKIQEASEEPGEVVPDSMEKEDVVPSDGSDEANSAGRKDSMLSYDPNKMLEENEYPYSEMSLGNKNAWHLAMWATRYLNP</sequence>
<comment type="caution">
    <text evidence="2">The sequence shown here is derived from an EMBL/GenBank/DDBJ whole genome shotgun (WGS) entry which is preliminary data.</text>
</comment>
<dbReference type="AlphaFoldDB" id="A0A445CJN0"/>
<gene>
    <name evidence="2" type="ORF">Ahy_A06g026192</name>
</gene>